<dbReference type="OrthoDB" id="17725at2759"/>
<dbReference type="InterPro" id="IPR050369">
    <property type="entry name" value="RBOH/FRE"/>
</dbReference>
<evidence type="ECO:0000256" key="1">
    <source>
        <dbReference type="ARBA" id="ARBA00023002"/>
    </source>
</evidence>
<dbReference type="InterPro" id="IPR039261">
    <property type="entry name" value="FNR_nucleotide-bd"/>
</dbReference>
<dbReference type="GO" id="GO:0016491">
    <property type="term" value="F:oxidoreductase activity"/>
    <property type="evidence" value="ECO:0007669"/>
    <property type="project" value="UniProtKB-KW"/>
</dbReference>
<feature type="domain" description="Ferric reductase NAD binding" evidence="3">
    <location>
        <begin position="54"/>
        <end position="193"/>
    </location>
</feature>
<dbReference type="Gene3D" id="3.40.50.80">
    <property type="entry name" value="Nucleotide-binding domain of ferredoxin-NADP reductase (FNR) module"/>
    <property type="match status" value="1"/>
</dbReference>
<reference evidence="4" key="1">
    <citation type="journal article" date="2014" name="Genome Announc.">
        <title>De novo whole-genome sequence and genome annotation of Lichtheimia ramosa.</title>
        <authorList>
            <person name="Linde J."/>
            <person name="Schwartze V."/>
            <person name="Binder U."/>
            <person name="Lass-Florl C."/>
            <person name="Voigt K."/>
            <person name="Horn F."/>
        </authorList>
    </citation>
    <scope>NUCLEOTIDE SEQUENCE</scope>
    <source>
        <strain evidence="4">JMRC FSU:6197</strain>
    </source>
</reference>
<dbReference type="SUPFAM" id="SSF52343">
    <property type="entry name" value="Ferredoxin reductase-like, C-terminal NADP-linked domain"/>
    <property type="match status" value="1"/>
</dbReference>
<accession>A0A077X265</accession>
<name>A0A077X265_9FUNG</name>
<dbReference type="Pfam" id="PF08030">
    <property type="entry name" value="NAD_binding_6"/>
    <property type="match status" value="1"/>
</dbReference>
<gene>
    <name evidence="4" type="ORF">LRAMOSA05541</name>
</gene>
<evidence type="ECO:0000259" key="3">
    <source>
        <dbReference type="Pfam" id="PF08030"/>
    </source>
</evidence>
<keyword evidence="1" id="KW-0560">Oxidoreductase</keyword>
<evidence type="ECO:0000256" key="2">
    <source>
        <dbReference type="SAM" id="Phobius"/>
    </source>
</evidence>
<dbReference type="GO" id="GO:0005886">
    <property type="term" value="C:plasma membrane"/>
    <property type="evidence" value="ECO:0007669"/>
    <property type="project" value="TreeGrafter"/>
</dbReference>
<feature type="transmembrane region" description="Helical" evidence="2">
    <location>
        <begin position="54"/>
        <end position="73"/>
    </location>
</feature>
<dbReference type="AlphaFoldDB" id="A0A077X265"/>
<proteinExistence type="predicted"/>
<evidence type="ECO:0000313" key="4">
    <source>
        <dbReference type="EMBL" id="CDS13363.1"/>
    </source>
</evidence>
<organism evidence="4">
    <name type="scientific">Lichtheimia ramosa</name>
    <dbReference type="NCBI Taxonomy" id="688394"/>
    <lineage>
        <taxon>Eukaryota</taxon>
        <taxon>Fungi</taxon>
        <taxon>Fungi incertae sedis</taxon>
        <taxon>Mucoromycota</taxon>
        <taxon>Mucoromycotina</taxon>
        <taxon>Mucoromycetes</taxon>
        <taxon>Mucorales</taxon>
        <taxon>Lichtheimiaceae</taxon>
        <taxon>Lichtheimia</taxon>
    </lineage>
</organism>
<keyword evidence="2" id="KW-1133">Transmembrane helix</keyword>
<dbReference type="PANTHER" id="PTHR11972:SF69">
    <property type="entry name" value="FERRIC REDUCTION OXIDASE 6-RELATED"/>
    <property type="match status" value="1"/>
</dbReference>
<dbReference type="PANTHER" id="PTHR11972">
    <property type="entry name" value="NADPH OXIDASE"/>
    <property type="match status" value="1"/>
</dbReference>
<dbReference type="CDD" id="cd06186">
    <property type="entry name" value="NOX_Duox_like_FAD_NADP"/>
    <property type="match status" value="1"/>
</dbReference>
<dbReference type="InterPro" id="IPR013121">
    <property type="entry name" value="Fe_red_NAD-bd_6"/>
</dbReference>
<keyword evidence="2" id="KW-0812">Transmembrane</keyword>
<protein>
    <recommendedName>
        <fullName evidence="3">Ferric reductase NAD binding domain-containing protein</fullName>
    </recommendedName>
</protein>
<dbReference type="EMBL" id="LK023379">
    <property type="protein sequence ID" value="CDS13363.1"/>
    <property type="molecule type" value="Genomic_DNA"/>
</dbReference>
<sequence>MTVSNYQEKTLNASFHIKSLGDGTQRLMQAAKNDDSLHLRVDGPYGPRLPYMDYHTVALFAVGIGITPALTILKDCVQQMTRRSFVRKVYLIWSVTTADEVQPFIELLKESATYPPSSSSSVQVNMTIHLTREKNTSRCLDLTQHIPGCDIIQGCRPDIQQCLKNIAEKNEDNKHVWVHACGSISFMNTVINEAVSHGFDFHHETFEF</sequence>
<keyword evidence="2" id="KW-0472">Membrane</keyword>